<reference evidence="2 3" key="1">
    <citation type="submission" date="2016-10" db="EMBL/GenBank/DDBJ databases">
        <authorList>
            <person name="Varghese N."/>
            <person name="Submissions S."/>
        </authorList>
    </citation>
    <scope>NUCLEOTIDE SEQUENCE [LARGE SCALE GENOMIC DNA]</scope>
    <source>
        <strain evidence="2 3">DSM 26291</strain>
    </source>
</reference>
<accession>A0ABY1FJA2</accession>
<sequence length="280" mass="32809">MDNSGICFRVKRKISNLKNEKYKREKVKYIESIKNDYKLIILGNQKTGSTAIAALIGMRSDNAVALDLKDAITDVSWQLVQKYKVGYFSDFVFKYKNDFSKRIIKEPSLTFYKEELDLLFPNSEYIYISRHPVDNIRSILNRLKIPGHLDGIDFDDWDELNMYPIWRLALDSTWLGQPKGNYIESLAYRWCVASQCYLKSPNDMYLIKYEDFTQNKVETIDIACDRFSLPKLRDISESQNRQYQTKGSSEIDPEEFFGPKNLEKIRKICGDTAEKFGYHL</sequence>
<dbReference type="InterPro" id="IPR027417">
    <property type="entry name" value="P-loop_NTPase"/>
</dbReference>
<dbReference type="Proteomes" id="UP000199211">
    <property type="component" value="Unassembled WGS sequence"/>
</dbReference>
<dbReference type="SUPFAM" id="SSF52540">
    <property type="entry name" value="P-loop containing nucleoside triphosphate hydrolases"/>
    <property type="match status" value="1"/>
</dbReference>
<dbReference type="Pfam" id="PF00685">
    <property type="entry name" value="Sulfotransfer_1"/>
    <property type="match status" value="1"/>
</dbReference>
<evidence type="ECO:0000313" key="3">
    <source>
        <dbReference type="Proteomes" id="UP000199211"/>
    </source>
</evidence>
<comment type="caution">
    <text evidence="2">The sequence shown here is derived from an EMBL/GenBank/DDBJ whole genome shotgun (WGS) entry which is preliminary data.</text>
</comment>
<evidence type="ECO:0000313" key="2">
    <source>
        <dbReference type="EMBL" id="SFL45554.1"/>
    </source>
</evidence>
<keyword evidence="3" id="KW-1185">Reference proteome</keyword>
<gene>
    <name evidence="2" type="ORF">SAMN04487868_10247</name>
</gene>
<proteinExistence type="predicted"/>
<dbReference type="Gene3D" id="3.40.50.300">
    <property type="entry name" value="P-loop containing nucleotide triphosphate hydrolases"/>
    <property type="match status" value="1"/>
</dbReference>
<name>A0ABY1FJA2_9GAMM</name>
<evidence type="ECO:0000259" key="1">
    <source>
        <dbReference type="Pfam" id="PF00685"/>
    </source>
</evidence>
<dbReference type="EMBL" id="FOTV01000002">
    <property type="protein sequence ID" value="SFL45554.1"/>
    <property type="molecule type" value="Genomic_DNA"/>
</dbReference>
<dbReference type="RefSeq" id="WP_091641204.1">
    <property type="nucleotide sequence ID" value="NZ_FOTV01000002.1"/>
</dbReference>
<dbReference type="InterPro" id="IPR000863">
    <property type="entry name" value="Sulfotransferase_dom"/>
</dbReference>
<organism evidence="2 3">
    <name type="scientific">Marinobacter salarius</name>
    <dbReference type="NCBI Taxonomy" id="1420917"/>
    <lineage>
        <taxon>Bacteria</taxon>
        <taxon>Pseudomonadati</taxon>
        <taxon>Pseudomonadota</taxon>
        <taxon>Gammaproteobacteria</taxon>
        <taxon>Pseudomonadales</taxon>
        <taxon>Marinobacteraceae</taxon>
        <taxon>Marinobacter</taxon>
    </lineage>
</organism>
<feature type="domain" description="Sulfotransferase" evidence="1">
    <location>
        <begin position="38"/>
        <end position="224"/>
    </location>
</feature>
<protein>
    <submittedName>
        <fullName evidence="2">Sulfotransferase family protein</fullName>
    </submittedName>
</protein>